<sequence length="314" mass="34013">MEDEAQERRWWCRVPSTYIQCLLQLRRDGKSDARRESNCRGPVRAGLSLPTPDSRLPAPGRQPQNTKTSFQLIYLSSTTTFTAMPAALNGNPTGDQPATSPSPSPSPPPAPPVAQTPGKRAQALQQVFSKAVQATLDRCSYSNFASCFPTPAQYVPEALDALHRDFTSKIASAASSNFDHILASRNVVYSLNSLDTLVDDAKKRKQRAEADANGAPVEPPTPPHTLPAQTLILAHLQPFLAAQTTSLEDQLATMQQANKALLSDVLAQRAELEALTSGLERVVADLQGTVDMLSAEEVQNLTTEVLDIDSELSR</sequence>
<keyword evidence="5" id="KW-0498">Mitosis</keyword>
<dbReference type="PANTHER" id="PTHR15459:SF3">
    <property type="entry name" value="POLYAMINE-MODULATED FACTOR 1"/>
    <property type="match status" value="1"/>
</dbReference>
<keyword evidence="6" id="KW-0995">Kinetochore</keyword>
<organism evidence="11 12">
    <name type="scientific">Phyllosticta paracitricarpa</name>
    <dbReference type="NCBI Taxonomy" id="2016321"/>
    <lineage>
        <taxon>Eukaryota</taxon>
        <taxon>Fungi</taxon>
        <taxon>Dikarya</taxon>
        <taxon>Ascomycota</taxon>
        <taxon>Pezizomycotina</taxon>
        <taxon>Dothideomycetes</taxon>
        <taxon>Dothideomycetes incertae sedis</taxon>
        <taxon>Botryosphaeriales</taxon>
        <taxon>Phyllostictaceae</taxon>
        <taxon>Phyllosticta</taxon>
    </lineage>
</organism>
<keyword evidence="7" id="KW-0539">Nucleus</keyword>
<evidence type="ECO:0000256" key="3">
    <source>
        <dbReference type="ARBA" id="ARBA00022454"/>
    </source>
</evidence>
<dbReference type="PANTHER" id="PTHR15459">
    <property type="entry name" value="POLYAMINE-MODULATED FACTOR 1"/>
    <property type="match status" value="1"/>
</dbReference>
<evidence type="ECO:0000256" key="9">
    <source>
        <dbReference type="ARBA" id="ARBA00023328"/>
    </source>
</evidence>
<feature type="region of interest" description="Disordered" evidence="10">
    <location>
        <begin position="27"/>
        <end position="67"/>
    </location>
</feature>
<evidence type="ECO:0000256" key="2">
    <source>
        <dbReference type="ARBA" id="ARBA00004629"/>
    </source>
</evidence>
<gene>
    <name evidence="11" type="ORF">JOL62DRAFT_570076</name>
</gene>
<evidence type="ECO:0000256" key="8">
    <source>
        <dbReference type="ARBA" id="ARBA00023306"/>
    </source>
</evidence>
<comment type="subcellular location">
    <subcellularLocation>
        <location evidence="2">Chromosome</location>
        <location evidence="2">Centromere</location>
        <location evidence="2">Kinetochore</location>
    </subcellularLocation>
    <subcellularLocation>
        <location evidence="1">Nucleus</location>
    </subcellularLocation>
</comment>
<feature type="compositionally biased region" description="Basic and acidic residues" evidence="10">
    <location>
        <begin position="27"/>
        <end position="38"/>
    </location>
</feature>
<name>A0ABR1NAR0_9PEZI</name>
<dbReference type="InterPro" id="IPR007128">
    <property type="entry name" value="PMF1/Nnf1"/>
</dbReference>
<evidence type="ECO:0000256" key="7">
    <source>
        <dbReference type="ARBA" id="ARBA00023242"/>
    </source>
</evidence>
<dbReference type="Proteomes" id="UP001367316">
    <property type="component" value="Unassembled WGS sequence"/>
</dbReference>
<evidence type="ECO:0000256" key="5">
    <source>
        <dbReference type="ARBA" id="ARBA00022776"/>
    </source>
</evidence>
<evidence type="ECO:0000256" key="6">
    <source>
        <dbReference type="ARBA" id="ARBA00022838"/>
    </source>
</evidence>
<reference evidence="11 12" key="1">
    <citation type="submission" date="2024-04" db="EMBL/GenBank/DDBJ databases">
        <title>Phyllosticta paracitricarpa is synonymous to the EU quarantine fungus P. citricarpa based on phylogenomic analyses.</title>
        <authorList>
            <consortium name="Lawrence Berkeley National Laboratory"/>
            <person name="Van ingen-buijs V.A."/>
            <person name="Van westerhoven A.C."/>
            <person name="Haridas S."/>
            <person name="Skiadas P."/>
            <person name="Martin F."/>
            <person name="Groenewald J.Z."/>
            <person name="Crous P.W."/>
            <person name="Seidl M.F."/>
        </authorList>
    </citation>
    <scope>NUCLEOTIDE SEQUENCE [LARGE SCALE GENOMIC DNA]</scope>
    <source>
        <strain evidence="11 12">CBS 141358</strain>
    </source>
</reference>
<feature type="compositionally biased region" description="Pro residues" evidence="10">
    <location>
        <begin position="100"/>
        <end position="114"/>
    </location>
</feature>
<keyword evidence="9" id="KW-0137">Centromere</keyword>
<evidence type="ECO:0000313" key="12">
    <source>
        <dbReference type="Proteomes" id="UP001367316"/>
    </source>
</evidence>
<feature type="region of interest" description="Disordered" evidence="10">
    <location>
        <begin position="202"/>
        <end position="225"/>
    </location>
</feature>
<keyword evidence="8" id="KW-0131">Cell cycle</keyword>
<keyword evidence="12" id="KW-1185">Reference proteome</keyword>
<protein>
    <submittedName>
        <fullName evidence="11">Nnf1-domain-containing protein</fullName>
    </submittedName>
</protein>
<evidence type="ECO:0000256" key="4">
    <source>
        <dbReference type="ARBA" id="ARBA00022618"/>
    </source>
</evidence>
<evidence type="ECO:0000256" key="1">
    <source>
        <dbReference type="ARBA" id="ARBA00004123"/>
    </source>
</evidence>
<evidence type="ECO:0000313" key="11">
    <source>
        <dbReference type="EMBL" id="KAK7612288.1"/>
    </source>
</evidence>
<keyword evidence="4" id="KW-0132">Cell division</keyword>
<accession>A0ABR1NAR0</accession>
<feature type="region of interest" description="Disordered" evidence="10">
    <location>
        <begin position="84"/>
        <end position="118"/>
    </location>
</feature>
<comment type="caution">
    <text evidence="11">The sequence shown here is derived from an EMBL/GenBank/DDBJ whole genome shotgun (WGS) entry which is preliminary data.</text>
</comment>
<keyword evidence="3" id="KW-0158">Chromosome</keyword>
<dbReference type="Pfam" id="PF03980">
    <property type="entry name" value="Nnf1"/>
    <property type="match status" value="1"/>
</dbReference>
<dbReference type="EMBL" id="JBBPBF010000010">
    <property type="protein sequence ID" value="KAK7612288.1"/>
    <property type="molecule type" value="Genomic_DNA"/>
</dbReference>
<proteinExistence type="predicted"/>
<evidence type="ECO:0000256" key="10">
    <source>
        <dbReference type="SAM" id="MobiDB-lite"/>
    </source>
</evidence>